<dbReference type="RefSeq" id="XP_021878566.1">
    <property type="nucleotide sequence ID" value="XM_022025161.1"/>
</dbReference>
<name>A0A1Y2GES3_9FUNG</name>
<dbReference type="OrthoDB" id="5414761at2759"/>
<protein>
    <submittedName>
        <fullName evidence="1">Uncharacterized protein</fullName>
    </submittedName>
</protein>
<proteinExistence type="predicted"/>
<dbReference type="EMBL" id="MCFF01000036">
    <property type="protein sequence ID" value="ORZ08783.1"/>
    <property type="molecule type" value="Genomic_DNA"/>
</dbReference>
<sequence>MCLIPMADNSTFDTLCADFEDIAAADLKGTASKLLGKQYLEQVTDKRSQKLVRGTTMGASLRPIISLHVQISDAITTMSGTPMPVNVHFLYLAVSPQTYMSDEALRSIGVEDIVVVGEVMDETKSMRIPLLINGYLVHVLRSPADSHFAHINILGEDFVYATRARVYLGGDPPTFAIAFPLTSQYRV</sequence>
<reference evidence="1 2" key="1">
    <citation type="submission" date="2016-07" db="EMBL/GenBank/DDBJ databases">
        <title>Pervasive Adenine N6-methylation of Active Genes in Fungi.</title>
        <authorList>
            <consortium name="DOE Joint Genome Institute"/>
            <person name="Mondo S.J."/>
            <person name="Dannebaum R.O."/>
            <person name="Kuo R.C."/>
            <person name="Labutti K."/>
            <person name="Haridas S."/>
            <person name="Kuo A."/>
            <person name="Salamov A."/>
            <person name="Ahrendt S.R."/>
            <person name="Lipzen A."/>
            <person name="Sullivan W."/>
            <person name="Andreopoulos W.B."/>
            <person name="Clum A."/>
            <person name="Lindquist E."/>
            <person name="Daum C."/>
            <person name="Ramamoorthy G.K."/>
            <person name="Gryganskyi A."/>
            <person name="Culley D."/>
            <person name="Magnuson J.K."/>
            <person name="James T.Y."/>
            <person name="O'Malley M.A."/>
            <person name="Stajich J.E."/>
            <person name="Spatafora J.W."/>
            <person name="Visel A."/>
            <person name="Grigoriev I.V."/>
        </authorList>
    </citation>
    <scope>NUCLEOTIDE SEQUENCE [LARGE SCALE GENOMIC DNA]</scope>
    <source>
        <strain evidence="1 2">NRRL 3116</strain>
    </source>
</reference>
<evidence type="ECO:0000313" key="2">
    <source>
        <dbReference type="Proteomes" id="UP000193648"/>
    </source>
</evidence>
<dbReference type="GeneID" id="33567005"/>
<accession>A0A1Y2GES3</accession>
<gene>
    <name evidence="1" type="ORF">BCR41DRAFT_359014</name>
</gene>
<keyword evidence="2" id="KW-1185">Reference proteome</keyword>
<dbReference type="Proteomes" id="UP000193648">
    <property type="component" value="Unassembled WGS sequence"/>
</dbReference>
<evidence type="ECO:0000313" key="1">
    <source>
        <dbReference type="EMBL" id="ORZ08783.1"/>
    </source>
</evidence>
<organism evidence="1 2">
    <name type="scientific">Lobosporangium transversale</name>
    <dbReference type="NCBI Taxonomy" id="64571"/>
    <lineage>
        <taxon>Eukaryota</taxon>
        <taxon>Fungi</taxon>
        <taxon>Fungi incertae sedis</taxon>
        <taxon>Mucoromycota</taxon>
        <taxon>Mortierellomycotina</taxon>
        <taxon>Mortierellomycetes</taxon>
        <taxon>Mortierellales</taxon>
        <taxon>Mortierellaceae</taxon>
        <taxon>Lobosporangium</taxon>
    </lineage>
</organism>
<comment type="caution">
    <text evidence="1">The sequence shown here is derived from an EMBL/GenBank/DDBJ whole genome shotgun (WGS) entry which is preliminary data.</text>
</comment>
<dbReference type="AlphaFoldDB" id="A0A1Y2GES3"/>
<dbReference type="InParanoid" id="A0A1Y2GES3"/>